<name>A0A699ZKH8_HAELA</name>
<keyword evidence="2" id="KW-1185">Reference proteome</keyword>
<feature type="non-terminal residue" evidence="1">
    <location>
        <position position="1"/>
    </location>
</feature>
<accession>A0A699ZKH8</accession>
<protein>
    <submittedName>
        <fullName evidence="1">Uncharacterized protein</fullName>
    </submittedName>
</protein>
<evidence type="ECO:0000313" key="1">
    <source>
        <dbReference type="EMBL" id="GFH20109.1"/>
    </source>
</evidence>
<reference evidence="1 2" key="1">
    <citation type="submission" date="2020-02" db="EMBL/GenBank/DDBJ databases">
        <title>Draft genome sequence of Haematococcus lacustris strain NIES-144.</title>
        <authorList>
            <person name="Morimoto D."/>
            <person name="Nakagawa S."/>
            <person name="Yoshida T."/>
            <person name="Sawayama S."/>
        </authorList>
    </citation>
    <scope>NUCLEOTIDE SEQUENCE [LARGE SCALE GENOMIC DNA]</scope>
    <source>
        <strain evidence="1 2">NIES-144</strain>
    </source>
</reference>
<proteinExistence type="predicted"/>
<gene>
    <name evidence="1" type="ORF">HaLaN_17181</name>
</gene>
<evidence type="ECO:0000313" key="2">
    <source>
        <dbReference type="Proteomes" id="UP000485058"/>
    </source>
</evidence>
<feature type="non-terminal residue" evidence="1">
    <location>
        <position position="66"/>
    </location>
</feature>
<dbReference type="EMBL" id="BLLF01001576">
    <property type="protein sequence ID" value="GFH20109.1"/>
    <property type="molecule type" value="Genomic_DNA"/>
</dbReference>
<comment type="caution">
    <text evidence="1">The sequence shown here is derived from an EMBL/GenBank/DDBJ whole genome shotgun (WGS) entry which is preliminary data.</text>
</comment>
<dbReference type="Proteomes" id="UP000485058">
    <property type="component" value="Unassembled WGS sequence"/>
</dbReference>
<sequence length="66" mass="7160">LPPPFPSLYPTGYTLRAFAKTNTAGGVKPVKPQYAAASWPAIRSRHRHAVMPPDRGAVTYGLEARV</sequence>
<organism evidence="1 2">
    <name type="scientific">Haematococcus lacustris</name>
    <name type="common">Green alga</name>
    <name type="synonym">Haematococcus pluvialis</name>
    <dbReference type="NCBI Taxonomy" id="44745"/>
    <lineage>
        <taxon>Eukaryota</taxon>
        <taxon>Viridiplantae</taxon>
        <taxon>Chlorophyta</taxon>
        <taxon>core chlorophytes</taxon>
        <taxon>Chlorophyceae</taxon>
        <taxon>CS clade</taxon>
        <taxon>Chlamydomonadales</taxon>
        <taxon>Haematococcaceae</taxon>
        <taxon>Haematococcus</taxon>
    </lineage>
</organism>
<dbReference type="AlphaFoldDB" id="A0A699ZKH8"/>